<feature type="transmembrane region" description="Helical" evidence="7">
    <location>
        <begin position="110"/>
        <end position="134"/>
    </location>
</feature>
<dbReference type="PANTHER" id="PTHR43744:SF12">
    <property type="entry name" value="ABC TRANSPORTER PERMEASE PROTEIN MG189-RELATED"/>
    <property type="match status" value="1"/>
</dbReference>
<evidence type="ECO:0000313" key="10">
    <source>
        <dbReference type="Proteomes" id="UP000316252"/>
    </source>
</evidence>
<comment type="subcellular location">
    <subcellularLocation>
        <location evidence="1 7">Cell membrane</location>
        <topology evidence="1 7">Multi-pass membrane protein</topology>
    </subcellularLocation>
</comment>
<dbReference type="GO" id="GO:0005886">
    <property type="term" value="C:plasma membrane"/>
    <property type="evidence" value="ECO:0007669"/>
    <property type="project" value="UniProtKB-SubCell"/>
</dbReference>
<feature type="transmembrane region" description="Helical" evidence="7">
    <location>
        <begin position="146"/>
        <end position="170"/>
    </location>
</feature>
<name>A0A506XPM5_9MICO</name>
<dbReference type="AlphaFoldDB" id="A0A506XPM5"/>
<feature type="transmembrane region" description="Helical" evidence="7">
    <location>
        <begin position="182"/>
        <end position="200"/>
    </location>
</feature>
<gene>
    <name evidence="9" type="ORF">FJ657_13745</name>
</gene>
<comment type="similarity">
    <text evidence="7">Belongs to the binding-protein-dependent transport system permease family.</text>
</comment>
<evidence type="ECO:0000256" key="1">
    <source>
        <dbReference type="ARBA" id="ARBA00004651"/>
    </source>
</evidence>
<feature type="domain" description="ABC transmembrane type-1" evidence="8">
    <location>
        <begin position="111"/>
        <end position="300"/>
    </location>
</feature>
<dbReference type="InterPro" id="IPR000515">
    <property type="entry name" value="MetI-like"/>
</dbReference>
<keyword evidence="5 7" id="KW-1133">Transmembrane helix</keyword>
<protein>
    <submittedName>
        <fullName evidence="9">Carbohydrate ABC transporter permease</fullName>
    </submittedName>
</protein>
<evidence type="ECO:0000256" key="5">
    <source>
        <dbReference type="ARBA" id="ARBA00022989"/>
    </source>
</evidence>
<feature type="transmembrane region" description="Helical" evidence="7">
    <location>
        <begin position="280"/>
        <end position="300"/>
    </location>
</feature>
<keyword evidence="3" id="KW-1003">Cell membrane</keyword>
<evidence type="ECO:0000313" key="9">
    <source>
        <dbReference type="EMBL" id="TPW74644.1"/>
    </source>
</evidence>
<dbReference type="GO" id="GO:0055085">
    <property type="term" value="P:transmembrane transport"/>
    <property type="evidence" value="ECO:0007669"/>
    <property type="project" value="InterPro"/>
</dbReference>
<dbReference type="Gene3D" id="1.10.3720.10">
    <property type="entry name" value="MetI-like"/>
    <property type="match status" value="1"/>
</dbReference>
<dbReference type="SUPFAM" id="SSF161098">
    <property type="entry name" value="MetI-like"/>
    <property type="match status" value="1"/>
</dbReference>
<organism evidence="9 10">
    <name type="scientific">Schumannella soli</name>
    <dbReference type="NCBI Taxonomy" id="2590779"/>
    <lineage>
        <taxon>Bacteria</taxon>
        <taxon>Bacillati</taxon>
        <taxon>Actinomycetota</taxon>
        <taxon>Actinomycetes</taxon>
        <taxon>Micrococcales</taxon>
        <taxon>Microbacteriaceae</taxon>
        <taxon>Schumannella</taxon>
    </lineage>
</organism>
<dbReference type="Pfam" id="PF00528">
    <property type="entry name" value="BPD_transp_1"/>
    <property type="match status" value="1"/>
</dbReference>
<evidence type="ECO:0000256" key="4">
    <source>
        <dbReference type="ARBA" id="ARBA00022692"/>
    </source>
</evidence>
<reference evidence="9 10" key="1">
    <citation type="submission" date="2019-06" db="EMBL/GenBank/DDBJ databases">
        <authorList>
            <person name="Li F."/>
        </authorList>
    </citation>
    <scope>NUCLEOTIDE SEQUENCE [LARGE SCALE GENOMIC DNA]</scope>
    <source>
        <strain evidence="9 10">10F1D-1</strain>
    </source>
</reference>
<dbReference type="CDD" id="cd06261">
    <property type="entry name" value="TM_PBP2"/>
    <property type="match status" value="1"/>
</dbReference>
<keyword evidence="2 7" id="KW-0813">Transport</keyword>
<evidence type="ECO:0000256" key="6">
    <source>
        <dbReference type="ARBA" id="ARBA00023136"/>
    </source>
</evidence>
<accession>A0A506XPM5</accession>
<keyword evidence="10" id="KW-1185">Reference proteome</keyword>
<dbReference type="Proteomes" id="UP000316252">
    <property type="component" value="Unassembled WGS sequence"/>
</dbReference>
<comment type="caution">
    <text evidence="9">The sequence shown here is derived from an EMBL/GenBank/DDBJ whole genome shotgun (WGS) entry which is preliminary data.</text>
</comment>
<evidence type="ECO:0000256" key="7">
    <source>
        <dbReference type="RuleBase" id="RU363032"/>
    </source>
</evidence>
<evidence type="ECO:0000259" key="8">
    <source>
        <dbReference type="PROSITE" id="PS50928"/>
    </source>
</evidence>
<dbReference type="PROSITE" id="PS50928">
    <property type="entry name" value="ABC_TM1"/>
    <property type="match status" value="1"/>
</dbReference>
<sequence length="315" mass="34393">MAITTSTRSVLDVAGASPRIDSARTLDADAAAAGGRVASGAGRRKRRRPSAWHLFLIPVSLLFLIPFLQMFLASVSPEKELVSFPPPFIPSHLDFGGYAGLFAESNVLTWLLNTVIVSTVGIASHLVLCSLAGYGFARLKFRGRQLGIFMILGTIMIPTQLLMIPTYILFSQLGLVNTLGAAIVPWLSSAFGIFLMRQFFLSLPAELEESGMLDGANRWQVFTRIILPLAKPALATLAIFTLLGSWNDLIWPLIAINDPHAFTLQLGLQNFQGTRRTQWSLLMAGNVVATLPLIVFFLFAQKQFVQTMTLSGLKG</sequence>
<evidence type="ECO:0000256" key="3">
    <source>
        <dbReference type="ARBA" id="ARBA00022475"/>
    </source>
</evidence>
<dbReference type="PANTHER" id="PTHR43744">
    <property type="entry name" value="ABC TRANSPORTER PERMEASE PROTEIN MG189-RELATED-RELATED"/>
    <property type="match status" value="1"/>
</dbReference>
<keyword evidence="4 7" id="KW-0812">Transmembrane</keyword>
<proteinExistence type="inferred from homology"/>
<dbReference type="EMBL" id="VHQG01000004">
    <property type="protein sequence ID" value="TPW74644.1"/>
    <property type="molecule type" value="Genomic_DNA"/>
</dbReference>
<dbReference type="OrthoDB" id="2063054at2"/>
<dbReference type="InterPro" id="IPR035906">
    <property type="entry name" value="MetI-like_sf"/>
</dbReference>
<keyword evidence="6 7" id="KW-0472">Membrane</keyword>
<feature type="transmembrane region" description="Helical" evidence="7">
    <location>
        <begin position="51"/>
        <end position="72"/>
    </location>
</feature>
<dbReference type="RefSeq" id="WP_141164282.1">
    <property type="nucleotide sequence ID" value="NZ_VHQG01000004.1"/>
</dbReference>
<feature type="transmembrane region" description="Helical" evidence="7">
    <location>
        <begin position="221"/>
        <end position="243"/>
    </location>
</feature>
<evidence type="ECO:0000256" key="2">
    <source>
        <dbReference type="ARBA" id="ARBA00022448"/>
    </source>
</evidence>